<dbReference type="RefSeq" id="WP_260115792.1">
    <property type="nucleotide sequence ID" value="NZ_CP093360.1"/>
</dbReference>
<geneLocation type="plasmid" evidence="1 2">
    <name>p1unnamed</name>
</geneLocation>
<evidence type="ECO:0000313" key="2">
    <source>
        <dbReference type="Proteomes" id="UP000831181"/>
    </source>
</evidence>
<dbReference type="AlphaFoldDB" id="A0A976RQH3"/>
<keyword evidence="1" id="KW-0614">Plasmid</keyword>
<keyword evidence="2" id="KW-1185">Reference proteome</keyword>
<dbReference type="KEGG" id="lbe:MOO44_01305"/>
<proteinExistence type="predicted"/>
<dbReference type="Proteomes" id="UP000831181">
    <property type="component" value="Plasmid p1unnamed"/>
</dbReference>
<dbReference type="EMBL" id="CP093360">
    <property type="protein sequence ID" value="UQS85984.1"/>
    <property type="molecule type" value="Genomic_DNA"/>
</dbReference>
<reference evidence="1" key="1">
    <citation type="journal article" date="2022" name="Int. J. Syst. Evol. Microbiol.">
        <title>Apilactobacillus apisilvae sp. nov., Nicolia spurrieriana gen. nov. sp. nov., Bombilactobacillus folatiphilus sp. nov. and Bombilactobacillus thymidiniphilus sp. nov., four new lactic acid bacterial isolates from stingless bees Tetragonula carbonaria and Austroplebeia australis.</title>
        <authorList>
            <person name="Oliphant S.A."/>
            <person name="Watson-Haigh N.S."/>
            <person name="Sumby K.M."/>
            <person name="Gardner J."/>
            <person name="Groom S."/>
            <person name="Jiranek V."/>
        </authorList>
    </citation>
    <scope>NUCLEOTIDE SEQUENCE</scope>
    <source>
        <strain evidence="1">SGEP1_A5</strain>
    </source>
</reference>
<gene>
    <name evidence="1" type="ORF">MOO44_01305</name>
</gene>
<evidence type="ECO:0000313" key="1">
    <source>
        <dbReference type="EMBL" id="UQS85984.1"/>
    </source>
</evidence>
<protein>
    <submittedName>
        <fullName evidence="1">Uncharacterized protein</fullName>
    </submittedName>
</protein>
<accession>A0A976RQH3</accession>
<sequence length="84" mass="9677">MDYDKYIEALQHETPDAVLGSIMSAAQFPDIQGIGDACDIVQSTANQNDIDLINQYQPMFYNYQFHRLVNRQDVLNVIRLLNNQ</sequence>
<organism evidence="1 2">
    <name type="scientific">Nicoliella spurrieriana</name>
    <dbReference type="NCBI Taxonomy" id="2925830"/>
    <lineage>
        <taxon>Bacteria</taxon>
        <taxon>Bacillati</taxon>
        <taxon>Bacillota</taxon>
        <taxon>Bacilli</taxon>
        <taxon>Lactobacillales</taxon>
        <taxon>Lactobacillaceae</taxon>
        <taxon>Nicoliella</taxon>
    </lineage>
</organism>
<name>A0A976RQH3_9LACO</name>